<sequence>MNLNTPNEKKRFNNGSNANLVPTRIHPSRKQSTSLKVIEPHCSRRRSNTKEPPLLRTHNYFATMLIMSGMNAVATVVASLIIIIFVIVFMIFVPSYMGIRFERRRIAAQNNRQSTNWPFPPQQEQQQQHQRPRHEYDIEMNDWPLRCPEPALTRRSSDWPLGRMEPVVMSERKRESIKNVVLESGGNLEGFPYHARQKLTFNAQRERT</sequence>
<name>A0A4Z1KN08_9HELO</name>
<feature type="transmembrane region" description="Helical" evidence="2">
    <location>
        <begin position="60"/>
        <end position="93"/>
    </location>
</feature>
<proteinExistence type="predicted"/>
<comment type="caution">
    <text evidence="3">The sequence shown here is derived from an EMBL/GenBank/DDBJ whole genome shotgun (WGS) entry which is preliminary data.</text>
</comment>
<dbReference type="EMBL" id="PQXO01000279">
    <property type="protein sequence ID" value="TGO86736.1"/>
    <property type="molecule type" value="Genomic_DNA"/>
</dbReference>
<keyword evidence="2" id="KW-1133">Transmembrane helix</keyword>
<reference evidence="3 4" key="1">
    <citation type="submission" date="2017-12" db="EMBL/GenBank/DDBJ databases">
        <title>Comparative genomics of Botrytis spp.</title>
        <authorList>
            <person name="Valero-Jimenez C.A."/>
            <person name="Tapia P."/>
            <person name="Veloso J."/>
            <person name="Silva-Moreno E."/>
            <person name="Staats M."/>
            <person name="Valdes J.H."/>
            <person name="Van Kan J.A.L."/>
        </authorList>
    </citation>
    <scope>NUCLEOTIDE SEQUENCE [LARGE SCALE GENOMIC DNA]</scope>
    <source>
        <strain evidence="3 4">MUCL3349</strain>
    </source>
</reference>
<keyword evidence="4" id="KW-1185">Reference proteome</keyword>
<accession>A0A4Z1KN08</accession>
<gene>
    <name evidence="3" type="ORF">BPOR_0280g00050</name>
</gene>
<keyword evidence="2" id="KW-0812">Transmembrane</keyword>
<organism evidence="3 4">
    <name type="scientific">Botrytis porri</name>
    <dbReference type="NCBI Taxonomy" id="87229"/>
    <lineage>
        <taxon>Eukaryota</taxon>
        <taxon>Fungi</taxon>
        <taxon>Dikarya</taxon>
        <taxon>Ascomycota</taxon>
        <taxon>Pezizomycotina</taxon>
        <taxon>Leotiomycetes</taxon>
        <taxon>Helotiales</taxon>
        <taxon>Sclerotiniaceae</taxon>
        <taxon>Botrytis</taxon>
    </lineage>
</organism>
<evidence type="ECO:0000313" key="3">
    <source>
        <dbReference type="EMBL" id="TGO86736.1"/>
    </source>
</evidence>
<evidence type="ECO:0000256" key="2">
    <source>
        <dbReference type="SAM" id="Phobius"/>
    </source>
</evidence>
<dbReference type="AlphaFoldDB" id="A0A4Z1KN08"/>
<protein>
    <submittedName>
        <fullName evidence="3">Uncharacterized protein</fullName>
    </submittedName>
</protein>
<keyword evidence="2" id="KW-0472">Membrane</keyword>
<feature type="region of interest" description="Disordered" evidence="1">
    <location>
        <begin position="1"/>
        <end position="23"/>
    </location>
</feature>
<evidence type="ECO:0000256" key="1">
    <source>
        <dbReference type="SAM" id="MobiDB-lite"/>
    </source>
</evidence>
<evidence type="ECO:0000313" key="4">
    <source>
        <dbReference type="Proteomes" id="UP000297280"/>
    </source>
</evidence>
<dbReference type="Proteomes" id="UP000297280">
    <property type="component" value="Unassembled WGS sequence"/>
</dbReference>